<dbReference type="EMBL" id="HAEC01008523">
    <property type="protein sequence ID" value="SBQ76661.1"/>
    <property type="molecule type" value="Transcribed_RNA"/>
</dbReference>
<evidence type="ECO:0000313" key="1">
    <source>
        <dbReference type="EMBL" id="SBQ76661.1"/>
    </source>
</evidence>
<organism evidence="1">
    <name type="scientific">Nothobranchius korthausae</name>
    <dbReference type="NCBI Taxonomy" id="1143690"/>
    <lineage>
        <taxon>Eukaryota</taxon>
        <taxon>Metazoa</taxon>
        <taxon>Chordata</taxon>
        <taxon>Craniata</taxon>
        <taxon>Vertebrata</taxon>
        <taxon>Euteleostomi</taxon>
        <taxon>Actinopterygii</taxon>
        <taxon>Neopterygii</taxon>
        <taxon>Teleostei</taxon>
        <taxon>Neoteleostei</taxon>
        <taxon>Acanthomorphata</taxon>
        <taxon>Ovalentaria</taxon>
        <taxon>Atherinomorphae</taxon>
        <taxon>Cyprinodontiformes</taxon>
        <taxon>Nothobranchiidae</taxon>
        <taxon>Nothobranchius</taxon>
    </lineage>
</organism>
<reference evidence="1" key="2">
    <citation type="submission" date="2016-06" db="EMBL/GenBank/DDBJ databases">
        <title>The genome of a short-lived fish provides insights into sex chromosome evolution and the genetic control of aging.</title>
        <authorList>
            <person name="Reichwald K."/>
            <person name="Felder M."/>
            <person name="Petzold A."/>
            <person name="Koch P."/>
            <person name="Groth M."/>
            <person name="Platzer M."/>
        </authorList>
    </citation>
    <scope>NUCLEOTIDE SEQUENCE</scope>
    <source>
        <tissue evidence="1">Brain</tissue>
    </source>
</reference>
<proteinExistence type="predicted"/>
<sequence>MQRSDYHHRCKILVTHQCNTGDIAEAYQNNAAA</sequence>
<dbReference type="AlphaFoldDB" id="A0A1A8GXT9"/>
<accession>A0A1A8GXT9</accession>
<protein>
    <submittedName>
        <fullName evidence="1">Uncharacterized protein</fullName>
    </submittedName>
</protein>
<reference evidence="1" key="1">
    <citation type="submission" date="2016-05" db="EMBL/GenBank/DDBJ databases">
        <authorList>
            <person name="Lavstsen T."/>
            <person name="Jespersen J.S."/>
        </authorList>
    </citation>
    <scope>NUCLEOTIDE SEQUENCE</scope>
    <source>
        <tissue evidence="1">Brain</tissue>
    </source>
</reference>
<gene>
    <name evidence="1" type="primary">BX000999.2</name>
</gene>
<name>A0A1A8GXT9_9TELE</name>
<feature type="non-terminal residue" evidence="1">
    <location>
        <position position="33"/>
    </location>
</feature>